<protein>
    <submittedName>
        <fullName evidence="1">Uncharacterized protein</fullName>
    </submittedName>
</protein>
<dbReference type="Proteomes" id="UP001168883">
    <property type="component" value="Unassembled WGS sequence"/>
</dbReference>
<evidence type="ECO:0000313" key="1">
    <source>
        <dbReference type="EMBL" id="MDO3677001.1"/>
    </source>
</evidence>
<keyword evidence="2" id="KW-1185">Reference proteome</keyword>
<dbReference type="EMBL" id="JAUMKJ010000008">
    <property type="protein sequence ID" value="MDO3677001.1"/>
    <property type="molecule type" value="Genomic_DNA"/>
</dbReference>
<accession>A0ABT8V9L6</accession>
<proteinExistence type="predicted"/>
<evidence type="ECO:0000313" key="2">
    <source>
        <dbReference type="Proteomes" id="UP001168883"/>
    </source>
</evidence>
<comment type="caution">
    <text evidence="1">The sequence shown here is derived from an EMBL/GenBank/DDBJ whole genome shotgun (WGS) entry which is preliminary data.</text>
</comment>
<gene>
    <name evidence="1" type="ORF">Q3C12_08305</name>
</gene>
<organism evidence="1 2">
    <name type="scientific">Paenibacillus ehimensis</name>
    <dbReference type="NCBI Taxonomy" id="79264"/>
    <lineage>
        <taxon>Bacteria</taxon>
        <taxon>Bacillati</taxon>
        <taxon>Bacillota</taxon>
        <taxon>Bacilli</taxon>
        <taxon>Bacillales</taxon>
        <taxon>Paenibacillaceae</taxon>
        <taxon>Paenibacillus</taxon>
    </lineage>
</organism>
<name>A0ABT8V9L6_9BACL</name>
<dbReference type="RefSeq" id="WP_152547753.1">
    <property type="nucleotide sequence ID" value="NZ_JARLKN010000025.1"/>
</dbReference>
<sequence length="68" mass="7508">MVQKLPENTLDNLIPDQALSCAATEQLIHFIKAKYNLLIGGEQAREKRHFTMCGVPPFLGIKIKADAG</sequence>
<reference evidence="1" key="1">
    <citation type="submission" date="2023-07" db="EMBL/GenBank/DDBJ databases">
        <authorList>
            <person name="Aktuganov G."/>
            <person name="Boyko T."/>
            <person name="Delegan Y."/>
            <person name="Galimzianova N."/>
            <person name="Gilvanova E."/>
            <person name="Korobov V."/>
            <person name="Kuzmina L."/>
            <person name="Melentiev A."/>
            <person name="Milman P."/>
            <person name="Ryabova A."/>
            <person name="Stupak E."/>
            <person name="Yasakov T."/>
            <person name="Zharikova N."/>
            <person name="Zhurenko E."/>
        </authorList>
    </citation>
    <scope>NUCLEOTIDE SEQUENCE</scope>
    <source>
        <strain evidence="1">IB-739</strain>
    </source>
</reference>